<comment type="caution">
    <text evidence="4">The sequence shown here is derived from an EMBL/GenBank/DDBJ whole genome shotgun (WGS) entry which is preliminary data.</text>
</comment>
<dbReference type="EMBL" id="JARJCM010000003">
    <property type="protein sequence ID" value="KAJ7046439.1"/>
    <property type="molecule type" value="Genomic_DNA"/>
</dbReference>
<accession>A0AAD6THP8</accession>
<evidence type="ECO:0000313" key="4">
    <source>
        <dbReference type="EMBL" id="KAJ7046439.1"/>
    </source>
</evidence>
<keyword evidence="2" id="KW-0472">Membrane</keyword>
<keyword evidence="5" id="KW-1185">Reference proteome</keyword>
<feature type="chain" id="PRO_5042286229" evidence="3">
    <location>
        <begin position="17"/>
        <end position="364"/>
    </location>
</feature>
<name>A0AAD6THP8_9AGAR</name>
<feature type="transmembrane region" description="Helical" evidence="2">
    <location>
        <begin position="241"/>
        <end position="263"/>
    </location>
</feature>
<keyword evidence="2" id="KW-1133">Transmembrane helix</keyword>
<organism evidence="4 5">
    <name type="scientific">Mycena alexandri</name>
    <dbReference type="NCBI Taxonomy" id="1745969"/>
    <lineage>
        <taxon>Eukaryota</taxon>
        <taxon>Fungi</taxon>
        <taxon>Dikarya</taxon>
        <taxon>Basidiomycota</taxon>
        <taxon>Agaricomycotina</taxon>
        <taxon>Agaricomycetes</taxon>
        <taxon>Agaricomycetidae</taxon>
        <taxon>Agaricales</taxon>
        <taxon>Marasmiineae</taxon>
        <taxon>Mycenaceae</taxon>
        <taxon>Mycena</taxon>
    </lineage>
</organism>
<feature type="signal peptide" evidence="3">
    <location>
        <begin position="1"/>
        <end position="16"/>
    </location>
</feature>
<sequence length="364" mass="37853">MRLILLLLAAIVVVLAAPLRTESLDAKRTIANRTDRGSTVRLQLSASAKVSAMLANNSTVINGTEHTSVMDPSPSGAPVVIVASIATSTVEVNATVLDRPPSQTPLVTVLDSNNNLINDTGHTSVLDSSPSQSSLIAVLDTIDDTALDSPPNQTPLLAGLETNATLTNGTSGSIPSPTATTPASATLIFFFLRVGRLRHLDDTANTTGGQSSAAIPSATPGVVQSLLMDDSDDPDKVSPSVIRALVAVILIAAVAYLALYSFWKCKRPLRAEASPATRLQHRRMSSMSIAIPLAPSPGLPSPTDTMLTLVNADAPPKVSDDSATDPTVSNDVPVFTPQRPPTARTAGRGGRGRNAIAEAHSSHF</sequence>
<gene>
    <name evidence="4" type="ORF">C8F04DRAFT_344994</name>
</gene>
<protein>
    <submittedName>
        <fullName evidence="4">Uncharacterized protein</fullName>
    </submittedName>
</protein>
<dbReference type="AlphaFoldDB" id="A0AAD6THP8"/>
<evidence type="ECO:0000256" key="2">
    <source>
        <dbReference type="SAM" id="Phobius"/>
    </source>
</evidence>
<keyword evidence="2" id="KW-0812">Transmembrane</keyword>
<evidence type="ECO:0000256" key="1">
    <source>
        <dbReference type="SAM" id="MobiDB-lite"/>
    </source>
</evidence>
<evidence type="ECO:0000256" key="3">
    <source>
        <dbReference type="SAM" id="SignalP"/>
    </source>
</evidence>
<reference evidence="4" key="1">
    <citation type="submission" date="2023-03" db="EMBL/GenBank/DDBJ databases">
        <title>Massive genome expansion in bonnet fungi (Mycena s.s.) driven by repeated elements and novel gene families across ecological guilds.</title>
        <authorList>
            <consortium name="Lawrence Berkeley National Laboratory"/>
            <person name="Harder C.B."/>
            <person name="Miyauchi S."/>
            <person name="Viragh M."/>
            <person name="Kuo A."/>
            <person name="Thoen E."/>
            <person name="Andreopoulos B."/>
            <person name="Lu D."/>
            <person name="Skrede I."/>
            <person name="Drula E."/>
            <person name="Henrissat B."/>
            <person name="Morin E."/>
            <person name="Kohler A."/>
            <person name="Barry K."/>
            <person name="LaButti K."/>
            <person name="Morin E."/>
            <person name="Salamov A."/>
            <person name="Lipzen A."/>
            <person name="Mereny Z."/>
            <person name="Hegedus B."/>
            <person name="Baldrian P."/>
            <person name="Stursova M."/>
            <person name="Weitz H."/>
            <person name="Taylor A."/>
            <person name="Grigoriev I.V."/>
            <person name="Nagy L.G."/>
            <person name="Martin F."/>
            <person name="Kauserud H."/>
        </authorList>
    </citation>
    <scope>NUCLEOTIDE SEQUENCE</scope>
    <source>
        <strain evidence="4">CBHHK200</strain>
    </source>
</reference>
<feature type="region of interest" description="Disordered" evidence="1">
    <location>
        <begin position="315"/>
        <end position="353"/>
    </location>
</feature>
<keyword evidence="3" id="KW-0732">Signal</keyword>
<proteinExistence type="predicted"/>
<evidence type="ECO:0000313" key="5">
    <source>
        <dbReference type="Proteomes" id="UP001218188"/>
    </source>
</evidence>
<dbReference type="Proteomes" id="UP001218188">
    <property type="component" value="Unassembled WGS sequence"/>
</dbReference>